<name>A0A140AKB3_9BETA</name>
<feature type="compositionally biased region" description="Polar residues" evidence="1">
    <location>
        <begin position="72"/>
        <end position="83"/>
    </location>
</feature>
<evidence type="ECO:0000313" key="9">
    <source>
        <dbReference type="EMBL" id="QOI15615.1"/>
    </source>
</evidence>
<keyword evidence="2" id="KW-0812">Transmembrane</keyword>
<evidence type="ECO:0000256" key="1">
    <source>
        <dbReference type="SAM" id="MobiDB-lite"/>
    </source>
</evidence>
<proteinExistence type="predicted"/>
<reference evidence="4" key="2">
    <citation type="submission" date="2016-12" db="EMBL/GenBank/DDBJ databases">
        <title>Most inherited chromosomally-integrated HHV-6 genomes are fully functional and capable of reactivation from human telomeres, despite evidence of ancient ancestry.</title>
        <authorList>
            <person name="Zhang E."/>
            <person name="Bell A.J."/>
            <person name="Wilkie G.S."/>
            <person name="Suarez N.M."/>
            <person name="Veal C."/>
            <person name="Batini C."/>
            <person name="Neumann R."/>
            <person name="Armendariz Castillo I.I."/>
            <person name="Porteous D.J."/>
            <person name="Smith B.H."/>
            <person name="Hocking L."/>
            <person name="Padmanabhan S."/>
            <person name="Jarrett R.F."/>
            <person name="Davison A.J."/>
            <person name="Royle N.J."/>
        </authorList>
    </citation>
    <scope>NUCLEOTIDE SEQUENCE</scope>
    <source>
        <strain evidence="4">GLA_25506</strain>
    </source>
</reference>
<reference evidence="5" key="3">
    <citation type="submission" date="2018-07" db="EMBL/GenBank/DDBJ databases">
        <authorList>
            <person name="Peddu V."/>
            <person name="Greninger A."/>
            <person name="Roychoudhury P."/>
        </authorList>
    </citation>
    <scope>NUCLEOTIDE SEQUENCE</scope>
    <source>
        <strain evidence="5">GTEX-1314G_icihhv6b</strain>
    </source>
</reference>
<dbReference type="EMBL" id="MW049321">
    <property type="protein sequence ID" value="QOI15615.1"/>
    <property type="molecule type" value="Genomic_DNA"/>
</dbReference>
<dbReference type="EMBL" id="MH698403">
    <property type="protein sequence ID" value="QBQ65465.1"/>
    <property type="molecule type" value="Genomic_DNA"/>
</dbReference>
<feature type="transmembrane region" description="Helical" evidence="2">
    <location>
        <begin position="20"/>
        <end position="39"/>
    </location>
</feature>
<accession>A0A140AKB3</accession>
<keyword evidence="2" id="KW-1133">Transmembrane helix</keyword>
<gene>
    <name evidence="3" type="primary">U91</name>
</gene>
<dbReference type="EMBL" id="MW049317">
    <property type="protein sequence ID" value="QOI15267.1"/>
    <property type="molecule type" value="Genomic_DNA"/>
</dbReference>
<dbReference type="InterPro" id="IPR058023">
    <property type="entry name" value="U91"/>
</dbReference>
<evidence type="ECO:0000256" key="2">
    <source>
        <dbReference type="SAM" id="Phobius"/>
    </source>
</evidence>
<reference evidence="6" key="4">
    <citation type="submission" date="2020-09" db="EMBL/GenBank/DDBJ databases">
        <title>Exploring the relationship between human herpesvirus 6 telomeric integration and excision and transmission in populations.</title>
        <authorList>
            <person name="Wood M.L."/>
            <person name="Veal C.D."/>
            <person name="Neumann R."/>
            <person name="Nichols J."/>
            <person name="Suarez N.M."/>
            <person name="Parker A."/>
            <person name="Batini C."/>
            <person name="Codd V."/>
            <person name="Flamand L."/>
            <person name="Davison A.J."/>
            <person name="Royle N.J."/>
        </authorList>
    </citation>
    <scope>NUCLEOTIDE SEQUENCE</scope>
    <source>
        <strain evidence="6">HHV6A_506035</strain>
        <strain evidence="7">HHV6A_LF1A</strain>
        <strain evidence="8">HHV6A_LF2A</strain>
        <strain evidence="9">HHV6A_LF3A</strain>
    </source>
</reference>
<dbReference type="EMBL" id="KY316054">
    <property type="protein sequence ID" value="APO39063.1"/>
    <property type="molecule type" value="Genomic_DNA"/>
</dbReference>
<protein>
    <submittedName>
        <fullName evidence="3">Membrane protein UL124</fullName>
    </submittedName>
    <submittedName>
        <fullName evidence="5">U91</fullName>
    </submittedName>
</protein>
<dbReference type="Pfam" id="PF25686">
    <property type="entry name" value="Betaherpes_U91"/>
    <property type="match status" value="1"/>
</dbReference>
<keyword evidence="2" id="KW-0472">Membrane</keyword>
<dbReference type="EMBL" id="MW049319">
    <property type="protein sequence ID" value="QOI15439.1"/>
    <property type="molecule type" value="Genomic_DNA"/>
</dbReference>
<reference evidence="3" key="1">
    <citation type="journal article" date="2016" name="Sci. Rep.">
        <title>HHV-8-unrelated primary effusion-like lymphoma associated with clonal loss of inherited chromosomally-integrated human herpesvirus-6A from the telomere of chromosome 19q.</title>
        <authorList>
            <person name="Zhang E."/>
            <person name="Cotton V.E."/>
            <person name="Hidalgo-Bravo A."/>
            <person name="Huang Y."/>
            <person name="Bell A.J."/>
            <person name="Jarrett R.F."/>
            <person name="Wilkie G.S."/>
            <person name="Davison A.J."/>
            <person name="Nacheva E.P."/>
            <person name="Sibert R."/>
            <person name="Majid A."/>
            <person name="Kelpanides I."/>
            <person name="Jayne S."/>
            <person name="Dyer M.J."/>
            <person name="Royle N.J."/>
        </authorList>
    </citation>
    <scope>NUCLEOTIDE SEQUENCE</scope>
    <source>
        <strain evidence="3">LEI_1501</strain>
    </source>
</reference>
<evidence type="ECO:0000313" key="5">
    <source>
        <dbReference type="EMBL" id="QBQ65465.1"/>
    </source>
</evidence>
<feature type="region of interest" description="Disordered" evidence="1">
    <location>
        <begin position="60"/>
        <end position="91"/>
    </location>
</feature>
<organism evidence="3">
    <name type="scientific">Human betaherpesvirus 6A</name>
    <dbReference type="NCBI Taxonomy" id="32603"/>
    <lineage>
        <taxon>Viruses</taxon>
        <taxon>Duplodnaviria</taxon>
        <taxon>Heunggongvirae</taxon>
        <taxon>Peploviricota</taxon>
        <taxon>Herviviricetes</taxon>
        <taxon>Herpesvirales</taxon>
        <taxon>Orthoherpesviridae</taxon>
        <taxon>Betaherpesvirinae</taxon>
        <taxon>Roseolovirus</taxon>
        <taxon>Roseolovirus humanbeta6a</taxon>
    </lineage>
</organism>
<evidence type="ECO:0000313" key="8">
    <source>
        <dbReference type="EMBL" id="QOI15527.1"/>
    </source>
</evidence>
<evidence type="ECO:0000313" key="3">
    <source>
        <dbReference type="EMBL" id="AKZ18192.1"/>
    </source>
</evidence>
<evidence type="ECO:0000313" key="4">
    <source>
        <dbReference type="EMBL" id="APO39063.1"/>
    </source>
</evidence>
<dbReference type="EMBL" id="KT355575">
    <property type="protein sequence ID" value="AKZ18192.1"/>
    <property type="molecule type" value="Genomic_DNA"/>
</dbReference>
<sequence>MGKMSSTGTGTGKTNLKILACLLLIFLIATIFLLILEIISGQRYSNDDSEGVTAALKHVSTPTTNCTETTTPDSVTSQATGNKESMKKNEGEPPVWIQALTTTLSIILLVCIIMACIICSRTTEEEKSGMQSSASSVETLQSLNEAILPKGEMNV</sequence>
<evidence type="ECO:0000313" key="7">
    <source>
        <dbReference type="EMBL" id="QOI15439.1"/>
    </source>
</evidence>
<feature type="compositionally biased region" description="Low complexity" evidence="1">
    <location>
        <begin position="61"/>
        <end position="71"/>
    </location>
</feature>
<dbReference type="EMBL" id="MW049320">
    <property type="protein sequence ID" value="QOI15527.1"/>
    <property type="molecule type" value="Genomic_DNA"/>
</dbReference>
<evidence type="ECO:0000313" key="6">
    <source>
        <dbReference type="EMBL" id="QOI15267.1"/>
    </source>
</evidence>
<feature type="transmembrane region" description="Helical" evidence="2">
    <location>
        <begin position="95"/>
        <end position="120"/>
    </location>
</feature>